<keyword evidence="4" id="KW-1185">Reference proteome</keyword>
<evidence type="ECO:0000259" key="2">
    <source>
        <dbReference type="Pfam" id="PF07727"/>
    </source>
</evidence>
<dbReference type="AlphaFoldDB" id="A0A225V635"/>
<gene>
    <name evidence="3" type="ORF">PHMEG_00027927</name>
</gene>
<evidence type="ECO:0000313" key="4">
    <source>
        <dbReference type="Proteomes" id="UP000198211"/>
    </source>
</evidence>
<feature type="compositionally biased region" description="Basic residues" evidence="1">
    <location>
        <begin position="74"/>
        <end position="90"/>
    </location>
</feature>
<evidence type="ECO:0000313" key="3">
    <source>
        <dbReference type="EMBL" id="OWZ00803.1"/>
    </source>
</evidence>
<name>A0A225V635_9STRA</name>
<protein>
    <submittedName>
        <fullName evidence="3">Pol Polyprotein</fullName>
    </submittedName>
</protein>
<feature type="region of interest" description="Disordered" evidence="1">
    <location>
        <begin position="62"/>
        <end position="93"/>
    </location>
</feature>
<comment type="caution">
    <text evidence="3">The sequence shown here is derived from an EMBL/GenBank/DDBJ whole genome shotgun (WGS) entry which is preliminary data.</text>
</comment>
<proteinExistence type="predicted"/>
<dbReference type="Proteomes" id="UP000198211">
    <property type="component" value="Unassembled WGS sequence"/>
</dbReference>
<dbReference type="OrthoDB" id="122734at2759"/>
<feature type="compositionally biased region" description="Polar residues" evidence="1">
    <location>
        <begin position="64"/>
        <end position="73"/>
    </location>
</feature>
<organism evidence="3 4">
    <name type="scientific">Phytophthora megakarya</name>
    <dbReference type="NCBI Taxonomy" id="4795"/>
    <lineage>
        <taxon>Eukaryota</taxon>
        <taxon>Sar</taxon>
        <taxon>Stramenopiles</taxon>
        <taxon>Oomycota</taxon>
        <taxon>Peronosporomycetes</taxon>
        <taxon>Peronosporales</taxon>
        <taxon>Peronosporaceae</taxon>
        <taxon>Phytophthora</taxon>
    </lineage>
</organism>
<dbReference type="EMBL" id="NBNE01007317">
    <property type="protein sequence ID" value="OWZ00803.1"/>
    <property type="molecule type" value="Genomic_DNA"/>
</dbReference>
<feature type="domain" description="Reverse transcriptase Ty1/copia-type" evidence="2">
    <location>
        <begin position="127"/>
        <end position="267"/>
    </location>
</feature>
<dbReference type="Pfam" id="PF07727">
    <property type="entry name" value="RVT_2"/>
    <property type="match status" value="1"/>
</dbReference>
<accession>A0A225V635</accession>
<sequence>METACPSRHDRWENDETKGFKVYLPKDRVVITTQHIRNVETLSSAQNAQLERETQSCDVLADETQASTTQSSGKKPRKKTVKKSRKKKQGHGLMLVDPKNYREAMRNPRVAKWKEAMETELEALEHNKAWEVIFKPRDGKLLHSKWVYKLKLYADGSIEQYKARLVASGDEQEYGVNYTITFSAVLAMVSGKVILAVSIIWGVPARHGDVPSAYVKADKEEEMEILLHIPREMDISIELLRKLGVKDKRQLSLRLKKGLYGLKQSGRL</sequence>
<evidence type="ECO:0000256" key="1">
    <source>
        <dbReference type="SAM" id="MobiDB-lite"/>
    </source>
</evidence>
<reference evidence="4" key="1">
    <citation type="submission" date="2017-03" db="EMBL/GenBank/DDBJ databases">
        <title>Phytopthora megakarya and P. palmivora, two closely related causual agents of cacao black pod achieved similar genome size and gene model numbers by different mechanisms.</title>
        <authorList>
            <person name="Ali S."/>
            <person name="Shao J."/>
            <person name="Larry D.J."/>
            <person name="Kronmiller B."/>
            <person name="Shen D."/>
            <person name="Strem M.D."/>
            <person name="Melnick R.L."/>
            <person name="Guiltinan M.J."/>
            <person name="Tyler B.M."/>
            <person name="Meinhardt L.W."/>
            <person name="Bailey B.A."/>
        </authorList>
    </citation>
    <scope>NUCLEOTIDE SEQUENCE [LARGE SCALE GENOMIC DNA]</scope>
    <source>
        <strain evidence="4">zdho120</strain>
    </source>
</reference>
<dbReference type="STRING" id="4795.A0A225V635"/>
<dbReference type="InterPro" id="IPR013103">
    <property type="entry name" value="RVT_2"/>
</dbReference>